<accession>A0A8T3AKM6</accession>
<comment type="caution">
    <text evidence="1">The sequence shown here is derived from an EMBL/GenBank/DDBJ whole genome shotgun (WGS) entry which is preliminary data.</text>
</comment>
<proteinExistence type="predicted"/>
<dbReference type="EMBL" id="JAGYWB010000016">
    <property type="protein sequence ID" value="KAI0496372.1"/>
    <property type="molecule type" value="Genomic_DNA"/>
</dbReference>
<gene>
    <name evidence="1" type="ORF">KFK09_022688</name>
</gene>
<dbReference type="Proteomes" id="UP000829196">
    <property type="component" value="Unassembled WGS sequence"/>
</dbReference>
<protein>
    <submittedName>
        <fullName evidence="1">Uncharacterized protein</fullName>
    </submittedName>
</protein>
<keyword evidence="2" id="KW-1185">Reference proteome</keyword>
<reference evidence="1" key="1">
    <citation type="journal article" date="2022" name="Front. Genet.">
        <title>Chromosome-Scale Assembly of the Dendrobium nobile Genome Provides Insights Into the Molecular Mechanism of the Biosynthesis of the Medicinal Active Ingredient of Dendrobium.</title>
        <authorList>
            <person name="Xu Q."/>
            <person name="Niu S.-C."/>
            <person name="Li K.-L."/>
            <person name="Zheng P.-J."/>
            <person name="Zhang X.-J."/>
            <person name="Jia Y."/>
            <person name="Liu Y."/>
            <person name="Niu Y.-X."/>
            <person name="Yu L.-H."/>
            <person name="Chen D.-F."/>
            <person name="Zhang G.-Q."/>
        </authorList>
    </citation>
    <scope>NUCLEOTIDE SEQUENCE</scope>
    <source>
        <tissue evidence="1">Leaf</tissue>
    </source>
</reference>
<evidence type="ECO:0000313" key="1">
    <source>
        <dbReference type="EMBL" id="KAI0496372.1"/>
    </source>
</evidence>
<dbReference type="AlphaFoldDB" id="A0A8T3AKM6"/>
<organism evidence="1 2">
    <name type="scientific">Dendrobium nobile</name>
    <name type="common">Orchid</name>
    <dbReference type="NCBI Taxonomy" id="94219"/>
    <lineage>
        <taxon>Eukaryota</taxon>
        <taxon>Viridiplantae</taxon>
        <taxon>Streptophyta</taxon>
        <taxon>Embryophyta</taxon>
        <taxon>Tracheophyta</taxon>
        <taxon>Spermatophyta</taxon>
        <taxon>Magnoliopsida</taxon>
        <taxon>Liliopsida</taxon>
        <taxon>Asparagales</taxon>
        <taxon>Orchidaceae</taxon>
        <taxon>Epidendroideae</taxon>
        <taxon>Malaxideae</taxon>
        <taxon>Dendrobiinae</taxon>
        <taxon>Dendrobium</taxon>
    </lineage>
</organism>
<name>A0A8T3AKM6_DENNO</name>
<evidence type="ECO:0000313" key="2">
    <source>
        <dbReference type="Proteomes" id="UP000829196"/>
    </source>
</evidence>
<sequence length="100" mass="11679">MFIYIFYLFENKMPWFAVGQFMFVHIQIEAGASKVIWSCLIFFCFEANKGKLCNSIFSVTLFHSHVVIIENNEFVLPTRLNNNGLPNCLGVHRNEWEILS</sequence>